<keyword evidence="6" id="KW-1185">Reference proteome</keyword>
<dbReference type="PANTHER" id="PTHR43479">
    <property type="entry name" value="ACREF/ENVCD OPERON REPRESSOR-RELATED"/>
    <property type="match status" value="1"/>
</dbReference>
<evidence type="ECO:0000259" key="4">
    <source>
        <dbReference type="PROSITE" id="PS50977"/>
    </source>
</evidence>
<dbReference type="PRINTS" id="PR00455">
    <property type="entry name" value="HTHTETR"/>
</dbReference>
<name>A0A838CQN7_9BACI</name>
<evidence type="ECO:0000256" key="2">
    <source>
        <dbReference type="ARBA" id="ARBA00023125"/>
    </source>
</evidence>
<dbReference type="InterPro" id="IPR050624">
    <property type="entry name" value="HTH-type_Tx_Regulator"/>
</dbReference>
<dbReference type="SUPFAM" id="SSF46689">
    <property type="entry name" value="Homeodomain-like"/>
    <property type="match status" value="1"/>
</dbReference>
<proteinExistence type="predicted"/>
<dbReference type="RefSeq" id="WP_181470974.1">
    <property type="nucleotide sequence ID" value="NZ_JACEFG010000001.1"/>
</dbReference>
<dbReference type="Gene3D" id="1.10.10.60">
    <property type="entry name" value="Homeodomain-like"/>
    <property type="match status" value="1"/>
</dbReference>
<dbReference type="Proteomes" id="UP000571017">
    <property type="component" value="Unassembled WGS sequence"/>
</dbReference>
<dbReference type="EMBL" id="JACEFG010000001">
    <property type="protein sequence ID" value="MBA2173946.1"/>
    <property type="molecule type" value="Genomic_DNA"/>
</dbReference>
<dbReference type="AlphaFoldDB" id="A0A838CQN7"/>
<dbReference type="GO" id="GO:0003677">
    <property type="term" value="F:DNA binding"/>
    <property type="evidence" value="ECO:0007669"/>
    <property type="project" value="UniProtKB-UniRule"/>
</dbReference>
<gene>
    <name evidence="5" type="ORF">H0266_03435</name>
</gene>
<reference evidence="5 6" key="1">
    <citation type="journal article" date="2004" name="Extremophiles">
        <title>Halobacillus locisalis sp. nov., a halophilic bacterium isolated from a marine solar saltern of the Yellow Sea in Korea.</title>
        <authorList>
            <person name="Yoon J.H."/>
            <person name="Kang K.H."/>
            <person name="Oh T.K."/>
            <person name="Park Y.H."/>
        </authorList>
    </citation>
    <scope>NUCLEOTIDE SEQUENCE [LARGE SCALE GENOMIC DNA]</scope>
    <source>
        <strain evidence="5 6">KCTC 3788</strain>
    </source>
</reference>
<accession>A0A838CQN7</accession>
<sequence>MGRKKALTERDIFDVTEEILKEEGLQGVHFKKVADRLDVGRSTLYEYFENKDDLLLAYMKRLMDDMNQKVENIPASLPANEKLYKLLLILLEHTQLHQIDRMIRDLQSSDKHAAMFYKEELDVDLMRTYNLMKRWIEAAKEQGAWKQSIDSGLLGDIIFHSILFPNREKMGVESMARQLFEIIENGMTNHDSSPS</sequence>
<dbReference type="Pfam" id="PF00440">
    <property type="entry name" value="TetR_N"/>
    <property type="match status" value="1"/>
</dbReference>
<organism evidence="5 6">
    <name type="scientific">Halobacillus locisalis</name>
    <dbReference type="NCBI Taxonomy" id="220753"/>
    <lineage>
        <taxon>Bacteria</taxon>
        <taxon>Bacillati</taxon>
        <taxon>Bacillota</taxon>
        <taxon>Bacilli</taxon>
        <taxon>Bacillales</taxon>
        <taxon>Bacillaceae</taxon>
        <taxon>Halobacillus</taxon>
    </lineage>
</organism>
<keyword evidence="1" id="KW-0678">Repressor</keyword>
<feature type="DNA-binding region" description="H-T-H motif" evidence="3">
    <location>
        <begin position="29"/>
        <end position="48"/>
    </location>
</feature>
<dbReference type="PANTHER" id="PTHR43479:SF11">
    <property type="entry name" value="ACREF_ENVCD OPERON REPRESSOR-RELATED"/>
    <property type="match status" value="1"/>
</dbReference>
<comment type="caution">
    <text evidence="5">The sequence shown here is derived from an EMBL/GenBank/DDBJ whole genome shotgun (WGS) entry which is preliminary data.</text>
</comment>
<evidence type="ECO:0000256" key="3">
    <source>
        <dbReference type="PROSITE-ProRule" id="PRU00335"/>
    </source>
</evidence>
<evidence type="ECO:0000313" key="5">
    <source>
        <dbReference type="EMBL" id="MBA2173946.1"/>
    </source>
</evidence>
<dbReference type="InterPro" id="IPR009057">
    <property type="entry name" value="Homeodomain-like_sf"/>
</dbReference>
<dbReference type="InterPro" id="IPR001647">
    <property type="entry name" value="HTH_TetR"/>
</dbReference>
<evidence type="ECO:0000256" key="1">
    <source>
        <dbReference type="ARBA" id="ARBA00022491"/>
    </source>
</evidence>
<feature type="domain" description="HTH tetR-type" evidence="4">
    <location>
        <begin position="6"/>
        <end position="66"/>
    </location>
</feature>
<keyword evidence="2 3" id="KW-0238">DNA-binding</keyword>
<dbReference type="Gene3D" id="1.10.357.10">
    <property type="entry name" value="Tetracycline Repressor, domain 2"/>
    <property type="match status" value="1"/>
</dbReference>
<dbReference type="PROSITE" id="PS50977">
    <property type="entry name" value="HTH_TETR_2"/>
    <property type="match status" value="1"/>
</dbReference>
<evidence type="ECO:0000313" key="6">
    <source>
        <dbReference type="Proteomes" id="UP000571017"/>
    </source>
</evidence>
<protein>
    <submittedName>
        <fullName evidence="5">TetR/AcrR family transcriptional regulator</fullName>
    </submittedName>
</protein>